<dbReference type="InParanoid" id="A0A0C2Z322"/>
<accession>A0A0C2Z322</accession>
<sequence>HCKAGHSCSIAAVMAYLTHAHHWPHVRTRLLCVAAAAYPQHQIRLGTHGIQDS</sequence>
<evidence type="ECO:0000313" key="1">
    <source>
        <dbReference type="EMBL" id="KIM56313.1"/>
    </source>
</evidence>
<dbReference type="HOGENOM" id="CLU_3074482_0_0_1"/>
<dbReference type="Proteomes" id="UP000053989">
    <property type="component" value="Unassembled WGS sequence"/>
</dbReference>
<gene>
    <name evidence="1" type="ORF">SCLCIDRAFT_132966</name>
</gene>
<dbReference type="EMBL" id="KN822119">
    <property type="protein sequence ID" value="KIM56313.1"/>
    <property type="molecule type" value="Genomic_DNA"/>
</dbReference>
<proteinExistence type="predicted"/>
<organism evidence="1 2">
    <name type="scientific">Scleroderma citrinum Foug A</name>
    <dbReference type="NCBI Taxonomy" id="1036808"/>
    <lineage>
        <taxon>Eukaryota</taxon>
        <taxon>Fungi</taxon>
        <taxon>Dikarya</taxon>
        <taxon>Basidiomycota</taxon>
        <taxon>Agaricomycotina</taxon>
        <taxon>Agaricomycetes</taxon>
        <taxon>Agaricomycetidae</taxon>
        <taxon>Boletales</taxon>
        <taxon>Sclerodermatineae</taxon>
        <taxon>Sclerodermataceae</taxon>
        <taxon>Scleroderma</taxon>
    </lineage>
</organism>
<evidence type="ECO:0000313" key="2">
    <source>
        <dbReference type="Proteomes" id="UP000053989"/>
    </source>
</evidence>
<feature type="non-terminal residue" evidence="1">
    <location>
        <position position="1"/>
    </location>
</feature>
<keyword evidence="2" id="KW-1185">Reference proteome</keyword>
<reference evidence="2" key="2">
    <citation type="submission" date="2015-01" db="EMBL/GenBank/DDBJ databases">
        <title>Evolutionary Origins and Diversification of the Mycorrhizal Mutualists.</title>
        <authorList>
            <consortium name="DOE Joint Genome Institute"/>
            <consortium name="Mycorrhizal Genomics Consortium"/>
            <person name="Kohler A."/>
            <person name="Kuo A."/>
            <person name="Nagy L.G."/>
            <person name="Floudas D."/>
            <person name="Copeland A."/>
            <person name="Barry K.W."/>
            <person name="Cichocki N."/>
            <person name="Veneault-Fourrey C."/>
            <person name="LaButti K."/>
            <person name="Lindquist E.A."/>
            <person name="Lipzen A."/>
            <person name="Lundell T."/>
            <person name="Morin E."/>
            <person name="Murat C."/>
            <person name="Riley R."/>
            <person name="Ohm R."/>
            <person name="Sun H."/>
            <person name="Tunlid A."/>
            <person name="Henrissat B."/>
            <person name="Grigoriev I.V."/>
            <person name="Hibbett D.S."/>
            <person name="Martin F."/>
        </authorList>
    </citation>
    <scope>NUCLEOTIDE SEQUENCE [LARGE SCALE GENOMIC DNA]</scope>
    <source>
        <strain evidence="2">Foug A</strain>
    </source>
</reference>
<protein>
    <submittedName>
        <fullName evidence="1">Uncharacterized protein</fullName>
    </submittedName>
</protein>
<name>A0A0C2Z322_9AGAM</name>
<reference evidence="1 2" key="1">
    <citation type="submission" date="2014-04" db="EMBL/GenBank/DDBJ databases">
        <authorList>
            <consortium name="DOE Joint Genome Institute"/>
            <person name="Kuo A."/>
            <person name="Kohler A."/>
            <person name="Nagy L.G."/>
            <person name="Floudas D."/>
            <person name="Copeland A."/>
            <person name="Barry K.W."/>
            <person name="Cichocki N."/>
            <person name="Veneault-Fourrey C."/>
            <person name="LaButti K."/>
            <person name="Lindquist E.A."/>
            <person name="Lipzen A."/>
            <person name="Lundell T."/>
            <person name="Morin E."/>
            <person name="Murat C."/>
            <person name="Sun H."/>
            <person name="Tunlid A."/>
            <person name="Henrissat B."/>
            <person name="Grigoriev I.V."/>
            <person name="Hibbett D.S."/>
            <person name="Martin F."/>
            <person name="Nordberg H.P."/>
            <person name="Cantor M.N."/>
            <person name="Hua S.X."/>
        </authorList>
    </citation>
    <scope>NUCLEOTIDE SEQUENCE [LARGE SCALE GENOMIC DNA]</scope>
    <source>
        <strain evidence="1 2">Foug A</strain>
    </source>
</reference>
<dbReference type="AlphaFoldDB" id="A0A0C2Z322"/>